<dbReference type="EMBL" id="QSAZ01000019">
    <property type="protein sequence ID" value="RGW85177.1"/>
    <property type="molecule type" value="Genomic_DNA"/>
</dbReference>
<evidence type="ECO:0000313" key="5">
    <source>
        <dbReference type="Proteomes" id="UP000283683"/>
    </source>
</evidence>
<organism evidence="4 5">
    <name type="scientific">Agathobacter rectalis</name>
    <dbReference type="NCBI Taxonomy" id="39491"/>
    <lineage>
        <taxon>Bacteria</taxon>
        <taxon>Bacillati</taxon>
        <taxon>Bacillota</taxon>
        <taxon>Clostridia</taxon>
        <taxon>Lachnospirales</taxon>
        <taxon>Lachnospiraceae</taxon>
        <taxon>Agathobacter</taxon>
    </lineage>
</organism>
<dbReference type="InterPro" id="IPR058530">
    <property type="entry name" value="Baseplate_J-like_C"/>
</dbReference>
<feature type="domain" description="Baseplate J-like C-terminal" evidence="3">
    <location>
        <begin position="264"/>
        <end position="350"/>
    </location>
</feature>
<sequence>MTFEDKTQNNIMIDLKAAIEPDTSTEEGTLIDHSFRGAAAEFEKAYIELELIDQNGYAETADREHLILRAKEKGITPYAATNAVWKAEFNTEIAINARFSAGELTYICTEKITQLTYRLMCEQTGTGGNVKQDDLTPIEYIDGYESGELKELLTPARGEEKTEDFRARYLSIVAAAQAFGGNRAQYKAIMHKIEGVGACKIYRVTAQEKRIKIYFLDSTYKTPNSTLVSDVQKIIDPIEQQGEGAGEAAIYHVVDILACTSESVKIEAKITIDTGYTWADLLASVQEKIDGYFLELAKSWENEQNITVRILRVNAAIASVEGIIDVQNTALNGREENLLLDPNAIPVRGVILCKQ</sequence>
<evidence type="ECO:0000259" key="2">
    <source>
        <dbReference type="Pfam" id="PF26078"/>
    </source>
</evidence>
<reference evidence="4 5" key="1">
    <citation type="submission" date="2018-08" db="EMBL/GenBank/DDBJ databases">
        <title>A genome reference for cultivated species of the human gut microbiota.</title>
        <authorList>
            <person name="Zou Y."/>
            <person name="Xue W."/>
            <person name="Luo G."/>
        </authorList>
    </citation>
    <scope>NUCLEOTIDE SEQUENCE [LARGE SCALE GENOMIC DNA]</scope>
    <source>
        <strain evidence="4 5">AF06-19</strain>
    </source>
</reference>
<evidence type="ECO:0000313" key="4">
    <source>
        <dbReference type="EMBL" id="RGW85177.1"/>
    </source>
</evidence>
<dbReference type="PANTHER" id="PTHR37829">
    <property type="entry name" value="PHAGE-LIKE ELEMENT PBSX PROTEIN XKDT"/>
    <property type="match status" value="1"/>
</dbReference>
<evidence type="ECO:0000259" key="3">
    <source>
        <dbReference type="Pfam" id="PF26079"/>
    </source>
</evidence>
<gene>
    <name evidence="4" type="ORF">DWV45_14730</name>
</gene>
<proteinExistence type="inferred from homology"/>
<dbReference type="PANTHER" id="PTHR37829:SF3">
    <property type="entry name" value="PROTEIN JAYE-RELATED"/>
    <property type="match status" value="1"/>
</dbReference>
<comment type="caution">
    <text evidence="4">The sequence shown here is derived from an EMBL/GenBank/DDBJ whole genome shotgun (WGS) entry which is preliminary data.</text>
</comment>
<evidence type="ECO:0000256" key="1">
    <source>
        <dbReference type="ARBA" id="ARBA00038087"/>
    </source>
</evidence>
<dbReference type="InterPro" id="IPR052399">
    <property type="entry name" value="Phage_Baseplate_Assmbl_Protein"/>
</dbReference>
<dbReference type="AlphaFoldDB" id="A0A413DGW7"/>
<name>A0A413DGW7_9FIRM</name>
<protein>
    <submittedName>
        <fullName evidence="4">Phage tail protein</fullName>
    </submittedName>
</protein>
<dbReference type="Proteomes" id="UP000283683">
    <property type="component" value="Unassembled WGS sequence"/>
</dbReference>
<dbReference type="InterPro" id="IPR058531">
    <property type="entry name" value="Baseplate_J_M"/>
</dbReference>
<feature type="domain" description="Baseplate J-like central" evidence="2">
    <location>
        <begin position="178"/>
        <end position="236"/>
    </location>
</feature>
<dbReference type="RefSeq" id="WP_118327314.1">
    <property type="nucleotide sequence ID" value="NZ_QSAZ01000019.1"/>
</dbReference>
<accession>A0A413DGW7</accession>
<comment type="similarity">
    <text evidence="1">Belongs to the Mu gp47/PBSX XkdT family.</text>
</comment>
<dbReference type="Pfam" id="PF26079">
    <property type="entry name" value="Baseplate_J_C"/>
    <property type="match status" value="1"/>
</dbReference>
<dbReference type="Pfam" id="PF26078">
    <property type="entry name" value="Baseplate_J_M"/>
    <property type="match status" value="1"/>
</dbReference>